<dbReference type="GO" id="GO:0016042">
    <property type="term" value="P:lipid catabolic process"/>
    <property type="evidence" value="ECO:0007669"/>
    <property type="project" value="UniProtKB-KW"/>
</dbReference>
<dbReference type="SUPFAM" id="SSF53474">
    <property type="entry name" value="alpha/beta-Hydrolases"/>
    <property type="match status" value="1"/>
</dbReference>
<dbReference type="Proteomes" id="UP000546031">
    <property type="component" value="Unassembled WGS sequence"/>
</dbReference>
<keyword evidence="2" id="KW-0442">Lipid degradation</keyword>
<keyword evidence="6" id="KW-1185">Reference proteome</keyword>
<organism evidence="5 6">
    <name type="scientific">Altererythrobacter lutimaris</name>
    <dbReference type="NCBI Taxonomy" id="2743979"/>
    <lineage>
        <taxon>Bacteria</taxon>
        <taxon>Pseudomonadati</taxon>
        <taxon>Pseudomonadota</taxon>
        <taxon>Alphaproteobacteria</taxon>
        <taxon>Sphingomonadales</taxon>
        <taxon>Erythrobacteraceae</taxon>
        <taxon>Altererythrobacter</taxon>
    </lineage>
</organism>
<evidence type="ECO:0000256" key="2">
    <source>
        <dbReference type="ARBA" id="ARBA00022963"/>
    </source>
</evidence>
<dbReference type="AlphaFoldDB" id="A0A850H8Y3"/>
<dbReference type="EMBL" id="JABWTA010000001">
    <property type="protein sequence ID" value="NVE95607.1"/>
    <property type="molecule type" value="Genomic_DNA"/>
</dbReference>
<name>A0A850H8Y3_9SPHN</name>
<evidence type="ECO:0000313" key="5">
    <source>
        <dbReference type="EMBL" id="NVE95607.1"/>
    </source>
</evidence>
<dbReference type="PANTHER" id="PTHR10272:SF0">
    <property type="entry name" value="PLATELET-ACTIVATING FACTOR ACETYLHYDROLASE"/>
    <property type="match status" value="1"/>
</dbReference>
<comment type="caution">
    <text evidence="5">The sequence shown here is derived from an EMBL/GenBank/DDBJ whole genome shotgun (WGS) entry which is preliminary data.</text>
</comment>
<accession>A0A850H8Y3</accession>
<feature type="signal peptide" evidence="4">
    <location>
        <begin position="1"/>
        <end position="21"/>
    </location>
</feature>
<keyword evidence="1" id="KW-0378">Hydrolase</keyword>
<reference evidence="5 6" key="1">
    <citation type="submission" date="2020-06" db="EMBL/GenBank/DDBJ databases">
        <title>Altererythrobacter lutimaris sp. nov., a marine bacterium isolated from a tidal flat.</title>
        <authorList>
            <person name="Kim D."/>
            <person name="Yoo Y."/>
            <person name="Kim J.-J."/>
        </authorList>
    </citation>
    <scope>NUCLEOTIDE SEQUENCE [LARGE SCALE GENOMIC DNA]</scope>
    <source>
        <strain evidence="5 6">JGD-16</strain>
    </source>
</reference>
<dbReference type="RefSeq" id="WP_176273810.1">
    <property type="nucleotide sequence ID" value="NZ_JABWTA010000001.1"/>
</dbReference>
<dbReference type="InterPro" id="IPR029058">
    <property type="entry name" value="AB_hydrolase_fold"/>
</dbReference>
<dbReference type="PANTHER" id="PTHR10272">
    <property type="entry name" value="PLATELET-ACTIVATING FACTOR ACETYLHYDROLASE"/>
    <property type="match status" value="1"/>
</dbReference>
<gene>
    <name evidence="5" type="ORF">HUO12_11930</name>
</gene>
<keyword evidence="4" id="KW-0732">Signal</keyword>
<evidence type="ECO:0000256" key="1">
    <source>
        <dbReference type="ARBA" id="ARBA00022801"/>
    </source>
</evidence>
<dbReference type="Pfam" id="PF03403">
    <property type="entry name" value="PAF-AH_p_II"/>
    <property type="match status" value="1"/>
</dbReference>
<dbReference type="GO" id="GO:0003847">
    <property type="term" value="F:1-alkyl-2-acetylglycerophosphocholine esterase activity"/>
    <property type="evidence" value="ECO:0007669"/>
    <property type="project" value="TreeGrafter"/>
</dbReference>
<dbReference type="Gene3D" id="3.40.50.1820">
    <property type="entry name" value="alpha/beta hydrolase"/>
    <property type="match status" value="1"/>
</dbReference>
<proteinExistence type="predicted"/>
<evidence type="ECO:0000256" key="3">
    <source>
        <dbReference type="ARBA" id="ARBA00023098"/>
    </source>
</evidence>
<evidence type="ECO:0008006" key="7">
    <source>
        <dbReference type="Google" id="ProtNLM"/>
    </source>
</evidence>
<keyword evidence="3" id="KW-0443">Lipid metabolism</keyword>
<sequence>MKKRYIALTVVALLGVGAATAAYVAAPTVHEGASGEAPELGRSGEYAVGTELREFTFEDRITFSKLGMATGGVERADRTLAVRLWYPADASADSENVTYEHTMSPPAMEPYSLSFEGRAVEGASASGGEKAYPLVIMSHGFNGWHTQFSNLGEHIASHGYVVASIEHADMPLEGVSDFLYSFSKVLVDRSLDQRDVLEALLGEASAGEDGAIQLIDPESVALLGYSMGGYGALATAGADYNYESDTFGTVPGEALDVLREASAQPADVDAVIAFAPWGGQPDNRVWSADTLAQLSVPALIVSGSEDDVSNHADGVRWIFEQLVGTSRHLLTFREARHNIVGNAFTIEEDAPFRVAEFLMEPVWRQDRINSINQHFVTAFLDLHLKGDETRASYLAVPVSNANDSRWETQFGEQLNGKLAGDGEPDHWRGFQKRWAVGLDFETLESAQ</sequence>
<evidence type="ECO:0000313" key="6">
    <source>
        <dbReference type="Proteomes" id="UP000546031"/>
    </source>
</evidence>
<evidence type="ECO:0000256" key="4">
    <source>
        <dbReference type="SAM" id="SignalP"/>
    </source>
</evidence>
<protein>
    <recommendedName>
        <fullName evidence="7">Dienelactone hydrolase</fullName>
    </recommendedName>
</protein>
<feature type="chain" id="PRO_5032721937" description="Dienelactone hydrolase" evidence="4">
    <location>
        <begin position="22"/>
        <end position="447"/>
    </location>
</feature>